<dbReference type="EMBL" id="HBUE01016240">
    <property type="protein sequence ID" value="CAG6450494.1"/>
    <property type="molecule type" value="Transcribed_RNA"/>
</dbReference>
<proteinExistence type="predicted"/>
<reference evidence="1" key="1">
    <citation type="submission" date="2021-05" db="EMBL/GenBank/DDBJ databases">
        <authorList>
            <person name="Alioto T."/>
            <person name="Alioto T."/>
            <person name="Gomez Garrido J."/>
        </authorList>
    </citation>
    <scope>NUCLEOTIDE SEQUENCE</scope>
</reference>
<dbReference type="AlphaFoldDB" id="A0A8D8EYN4"/>
<sequence length="169" mass="19682">MRKVEEILQRYFHFPVKKKEKEVLQRAKNIVTGTGGKDRRTIGELCSWLMAIGRPWSRISFAREKKYALVVFFFLLEHQQERRRIDRITTPAQQSRYHHRVGQLAELGAWSSIFCGTVKLKSHYCTLGPIWEQFSRTVSMEAPCLNASKFRGIGFNCFVGFNGTAYLFI</sequence>
<evidence type="ECO:0000313" key="1">
    <source>
        <dbReference type="EMBL" id="CAG6450494.1"/>
    </source>
</evidence>
<protein>
    <submittedName>
        <fullName evidence="1">(northern house mosquito) hypothetical protein</fullName>
    </submittedName>
</protein>
<organism evidence="1">
    <name type="scientific">Culex pipiens</name>
    <name type="common">House mosquito</name>
    <dbReference type="NCBI Taxonomy" id="7175"/>
    <lineage>
        <taxon>Eukaryota</taxon>
        <taxon>Metazoa</taxon>
        <taxon>Ecdysozoa</taxon>
        <taxon>Arthropoda</taxon>
        <taxon>Hexapoda</taxon>
        <taxon>Insecta</taxon>
        <taxon>Pterygota</taxon>
        <taxon>Neoptera</taxon>
        <taxon>Endopterygota</taxon>
        <taxon>Diptera</taxon>
        <taxon>Nematocera</taxon>
        <taxon>Culicoidea</taxon>
        <taxon>Culicidae</taxon>
        <taxon>Culicinae</taxon>
        <taxon>Culicini</taxon>
        <taxon>Culex</taxon>
        <taxon>Culex</taxon>
    </lineage>
</organism>
<accession>A0A8D8EYN4</accession>
<name>A0A8D8EYN4_CULPI</name>